<dbReference type="AlphaFoldDB" id="A0A371X7K4"/>
<dbReference type="GO" id="GO:0000160">
    <property type="term" value="P:phosphorelay signal transduction system"/>
    <property type="evidence" value="ECO:0007669"/>
    <property type="project" value="InterPro"/>
</dbReference>
<proteinExistence type="predicted"/>
<comment type="caution">
    <text evidence="3">The sequence shown here is derived from an EMBL/GenBank/DDBJ whole genome shotgun (WGS) entry which is preliminary data.</text>
</comment>
<keyword evidence="1" id="KW-0597">Phosphoprotein</keyword>
<evidence type="ECO:0000256" key="1">
    <source>
        <dbReference type="PROSITE-ProRule" id="PRU00169"/>
    </source>
</evidence>
<protein>
    <submittedName>
        <fullName evidence="3">Response regulator</fullName>
    </submittedName>
</protein>
<dbReference type="OrthoDB" id="582170at2"/>
<keyword evidence="4" id="KW-1185">Reference proteome</keyword>
<dbReference type="Proteomes" id="UP000264310">
    <property type="component" value="Unassembled WGS sequence"/>
</dbReference>
<feature type="domain" description="Response regulatory" evidence="2">
    <location>
        <begin position="16"/>
        <end position="127"/>
    </location>
</feature>
<organism evidence="3 4">
    <name type="scientific">Fulvimarina endophytica</name>
    <dbReference type="NCBI Taxonomy" id="2293836"/>
    <lineage>
        <taxon>Bacteria</taxon>
        <taxon>Pseudomonadati</taxon>
        <taxon>Pseudomonadota</taxon>
        <taxon>Alphaproteobacteria</taxon>
        <taxon>Hyphomicrobiales</taxon>
        <taxon>Aurantimonadaceae</taxon>
        <taxon>Fulvimarina</taxon>
    </lineage>
</organism>
<dbReference type="Pfam" id="PF00072">
    <property type="entry name" value="Response_reg"/>
    <property type="match status" value="1"/>
</dbReference>
<dbReference type="SUPFAM" id="SSF52172">
    <property type="entry name" value="CheY-like"/>
    <property type="match status" value="1"/>
</dbReference>
<feature type="modified residue" description="4-aspartylphosphate" evidence="1">
    <location>
        <position position="67"/>
    </location>
</feature>
<gene>
    <name evidence="3" type="ORF">DYI37_05020</name>
</gene>
<accession>A0A371X7K4</accession>
<dbReference type="InterPro" id="IPR011006">
    <property type="entry name" value="CheY-like_superfamily"/>
</dbReference>
<dbReference type="InterPro" id="IPR001789">
    <property type="entry name" value="Sig_transdc_resp-reg_receiver"/>
</dbReference>
<dbReference type="EMBL" id="QURL01000002">
    <property type="protein sequence ID" value="RFC65210.1"/>
    <property type="molecule type" value="Genomic_DNA"/>
</dbReference>
<dbReference type="SMART" id="SM00448">
    <property type="entry name" value="REC"/>
    <property type="match status" value="1"/>
</dbReference>
<sequence>MKRQSPSAARSLNGLSVVVVEDETIIAMQLEDMLEDAGCRIVATAMRLRQAMALLDEDKAAGAAVLDVNLGDATVFPFAEGLQAAGIPIVFATGYGTAGVPDEWRRYPILQKPYTSAQIEAALLRVVFDERREDAGQVAAIRADRAD</sequence>
<dbReference type="Gene3D" id="3.40.50.2300">
    <property type="match status" value="1"/>
</dbReference>
<evidence type="ECO:0000259" key="2">
    <source>
        <dbReference type="PROSITE" id="PS50110"/>
    </source>
</evidence>
<evidence type="ECO:0000313" key="3">
    <source>
        <dbReference type="EMBL" id="RFC65210.1"/>
    </source>
</evidence>
<reference evidence="3 4" key="1">
    <citation type="submission" date="2018-08" db="EMBL/GenBank/DDBJ databases">
        <title>Fulvimarina sp. 85, whole genome shotgun sequence.</title>
        <authorList>
            <person name="Tuo L."/>
        </authorList>
    </citation>
    <scope>NUCLEOTIDE SEQUENCE [LARGE SCALE GENOMIC DNA]</scope>
    <source>
        <strain evidence="3 4">85</strain>
    </source>
</reference>
<name>A0A371X7K4_9HYPH</name>
<dbReference type="PROSITE" id="PS50110">
    <property type="entry name" value="RESPONSE_REGULATORY"/>
    <property type="match status" value="1"/>
</dbReference>
<evidence type="ECO:0000313" key="4">
    <source>
        <dbReference type="Proteomes" id="UP000264310"/>
    </source>
</evidence>